<evidence type="ECO:0000256" key="1">
    <source>
        <dbReference type="SAM" id="SignalP"/>
    </source>
</evidence>
<feature type="signal peptide" evidence="1">
    <location>
        <begin position="1"/>
        <end position="23"/>
    </location>
</feature>
<dbReference type="Proteomes" id="UP000278907">
    <property type="component" value="Unassembled WGS sequence"/>
</dbReference>
<comment type="caution">
    <text evidence="2">The sequence shown here is derived from an EMBL/GenBank/DDBJ whole genome shotgun (WGS) entry which is preliminary data.</text>
</comment>
<feature type="chain" id="PRO_5047428188" evidence="1">
    <location>
        <begin position="24"/>
        <end position="133"/>
    </location>
</feature>
<dbReference type="EMBL" id="RAWI01000602">
    <property type="protein sequence ID" value="RKH90656.1"/>
    <property type="molecule type" value="Genomic_DNA"/>
</dbReference>
<dbReference type="PROSITE" id="PS51257">
    <property type="entry name" value="PROKAR_LIPOPROTEIN"/>
    <property type="match status" value="1"/>
</dbReference>
<keyword evidence="1" id="KW-0732">Signal</keyword>
<protein>
    <submittedName>
        <fullName evidence="2">Uncharacterized protein</fullName>
    </submittedName>
</protein>
<evidence type="ECO:0000313" key="3">
    <source>
        <dbReference type="Proteomes" id="UP000278907"/>
    </source>
</evidence>
<evidence type="ECO:0000313" key="2">
    <source>
        <dbReference type="EMBL" id="RKH90656.1"/>
    </source>
</evidence>
<gene>
    <name evidence="2" type="ORF">D7Y13_39570</name>
</gene>
<keyword evidence="3" id="KW-1185">Reference proteome</keyword>
<reference evidence="2 3" key="1">
    <citation type="submission" date="2018-09" db="EMBL/GenBank/DDBJ databases">
        <authorList>
            <person name="Livingstone P.G."/>
            <person name="Whitworth D.E."/>
        </authorList>
    </citation>
    <scope>NUCLEOTIDE SEQUENCE [LARGE SCALE GENOMIC DNA]</scope>
    <source>
        <strain evidence="2 3">CA031B</strain>
    </source>
</reference>
<proteinExistence type="predicted"/>
<organism evidence="2 3">
    <name type="scientific">Corallococcus praedator</name>
    <dbReference type="NCBI Taxonomy" id="2316724"/>
    <lineage>
        <taxon>Bacteria</taxon>
        <taxon>Pseudomonadati</taxon>
        <taxon>Myxococcota</taxon>
        <taxon>Myxococcia</taxon>
        <taxon>Myxococcales</taxon>
        <taxon>Cystobacterineae</taxon>
        <taxon>Myxococcaceae</taxon>
        <taxon>Corallococcus</taxon>
    </lineage>
</organism>
<dbReference type="RefSeq" id="WP_120538448.1">
    <property type="nucleotide sequence ID" value="NZ_RAWI01000602.1"/>
</dbReference>
<dbReference type="InterPro" id="IPR013783">
    <property type="entry name" value="Ig-like_fold"/>
</dbReference>
<accession>A0ABX9Q807</accession>
<dbReference type="Gene3D" id="2.60.40.10">
    <property type="entry name" value="Immunoglobulins"/>
    <property type="match status" value="1"/>
</dbReference>
<sequence length="133" mass="14063">MLRSRSSVFVLLALGLGGSGCYAPNHQPVITAGPRPLGSPSTVGGLKFEEGTVIQLQLEVKDADDDEIFYLWSQVPVNPAGTFSSTTVGTPTWTVPPPPENPNQAIHLNVEVKDGNGGVLLGQSPDIYVIPKQ</sequence>
<name>A0ABX9Q807_9BACT</name>